<protein>
    <recommendedName>
        <fullName evidence="4">Carboxypeptidase regulatory-like domain-containing protein</fullName>
    </recommendedName>
</protein>
<accession>I3ZDG6</accession>
<keyword evidence="1" id="KW-0732">Signal</keyword>
<dbReference type="AlphaFoldDB" id="I3ZDG6"/>
<evidence type="ECO:0000313" key="3">
    <source>
        <dbReference type="Proteomes" id="UP000006056"/>
    </source>
</evidence>
<evidence type="ECO:0008006" key="4">
    <source>
        <dbReference type="Google" id="ProtNLM"/>
    </source>
</evidence>
<gene>
    <name evidence="2" type="ordered locus">Terro_0963</name>
</gene>
<sequence>MHASRVRALLSALLFSSLVSGSLYAQALPDAPSQQKTHSALQGHIIDTNGAPVADAYVTLVNAKGANDQVIHSAADGTFLFNNLDPATVRLTVTAAGMETFISPEIRLDAGETGHIPEIILPIAPANTEISVVATQEQVAQAQLNAALHQRALGVLPNFYSSYIWDAAPLNFRQKSWLAFRSTTDPAEFAVIAIIAGVEQKRGTFKDYGDGAEGYGKRFGAAYADVVVSRFFGSAVFPSIFRQDPRYFYMGSGSVRHRALYAMSTAFIQKGNSGHFQPAYSRILGSVVAGAVSNLYRPDNNRGAGLIFRNVGIGIGGHAVVSLVREFVLRKVTSGIPDYEQGKPVAEITVAPPAKK</sequence>
<evidence type="ECO:0000256" key="1">
    <source>
        <dbReference type="SAM" id="SignalP"/>
    </source>
</evidence>
<reference evidence="2 3" key="1">
    <citation type="submission" date="2012-06" db="EMBL/GenBank/DDBJ databases">
        <title>Complete genome of Terriglobus roseus DSM 18391.</title>
        <authorList>
            <consortium name="US DOE Joint Genome Institute (JGI-PGF)"/>
            <person name="Lucas S."/>
            <person name="Copeland A."/>
            <person name="Lapidus A."/>
            <person name="Glavina del Rio T."/>
            <person name="Dalin E."/>
            <person name="Tice H."/>
            <person name="Bruce D."/>
            <person name="Goodwin L."/>
            <person name="Pitluck S."/>
            <person name="Peters L."/>
            <person name="Mikhailova N."/>
            <person name="Munk A.C.C."/>
            <person name="Kyrpides N."/>
            <person name="Mavromatis K."/>
            <person name="Ivanova N."/>
            <person name="Brettin T."/>
            <person name="Detter J.C."/>
            <person name="Han C."/>
            <person name="Larimer F."/>
            <person name="Land M."/>
            <person name="Hauser L."/>
            <person name="Markowitz V."/>
            <person name="Cheng J.-F."/>
            <person name="Hugenholtz P."/>
            <person name="Woyke T."/>
            <person name="Wu D."/>
            <person name="Brambilla E."/>
            <person name="Klenk H.-P."/>
            <person name="Eisen J.A."/>
        </authorList>
    </citation>
    <scope>NUCLEOTIDE SEQUENCE [LARGE SCALE GENOMIC DNA]</scope>
    <source>
        <strain evidence="3">DSM 18391 / NRRL B-41598 / KBS 63</strain>
    </source>
</reference>
<keyword evidence="3" id="KW-1185">Reference proteome</keyword>
<dbReference type="InterPro" id="IPR008969">
    <property type="entry name" value="CarboxyPept-like_regulatory"/>
</dbReference>
<dbReference type="Gene3D" id="2.60.40.1120">
    <property type="entry name" value="Carboxypeptidase-like, regulatory domain"/>
    <property type="match status" value="1"/>
</dbReference>
<dbReference type="HOGENOM" id="CLU_053531_0_0_0"/>
<dbReference type="EMBL" id="CP003379">
    <property type="protein sequence ID" value="AFL87284.1"/>
    <property type="molecule type" value="Genomic_DNA"/>
</dbReference>
<organism evidence="2 3">
    <name type="scientific">Terriglobus roseus (strain DSM 18391 / NRRL B-41598 / KBS 63)</name>
    <dbReference type="NCBI Taxonomy" id="926566"/>
    <lineage>
        <taxon>Bacteria</taxon>
        <taxon>Pseudomonadati</taxon>
        <taxon>Acidobacteriota</taxon>
        <taxon>Terriglobia</taxon>
        <taxon>Terriglobales</taxon>
        <taxon>Acidobacteriaceae</taxon>
        <taxon>Terriglobus</taxon>
    </lineage>
</organism>
<feature type="chain" id="PRO_5003684680" description="Carboxypeptidase regulatory-like domain-containing protein" evidence="1">
    <location>
        <begin position="26"/>
        <end position="356"/>
    </location>
</feature>
<feature type="signal peptide" evidence="1">
    <location>
        <begin position="1"/>
        <end position="25"/>
    </location>
</feature>
<proteinExistence type="predicted"/>
<dbReference type="KEGG" id="trs:Terro_0963"/>
<name>I3ZDG6_TERRK</name>
<dbReference type="eggNOG" id="ENOG502ZCCF">
    <property type="taxonomic scope" value="Bacteria"/>
</dbReference>
<dbReference type="SUPFAM" id="SSF49464">
    <property type="entry name" value="Carboxypeptidase regulatory domain-like"/>
    <property type="match status" value="1"/>
</dbReference>
<dbReference type="Proteomes" id="UP000006056">
    <property type="component" value="Chromosome"/>
</dbReference>
<dbReference type="Pfam" id="PF13620">
    <property type="entry name" value="CarboxypepD_reg"/>
    <property type="match status" value="1"/>
</dbReference>
<evidence type="ECO:0000313" key="2">
    <source>
        <dbReference type="EMBL" id="AFL87284.1"/>
    </source>
</evidence>